<evidence type="ECO:0000313" key="3">
    <source>
        <dbReference type="Proteomes" id="UP000533429"/>
    </source>
</evidence>
<reference evidence="2 3" key="1">
    <citation type="submission" date="2020-06" db="EMBL/GenBank/DDBJ databases">
        <title>Photobacterium damselae subsp. damselae comparative genomics.</title>
        <authorList>
            <person name="Osorio C.R."/>
        </authorList>
    </citation>
    <scope>NUCLEOTIDE SEQUENCE [LARGE SCALE GENOMIC DNA]</scope>
    <source>
        <strain evidence="2 3">TW250/03</strain>
    </source>
</reference>
<accession>A0A850R1R0</accession>
<dbReference type="InterPro" id="IPR013783">
    <property type="entry name" value="Ig-like_fold"/>
</dbReference>
<evidence type="ECO:0000313" key="2">
    <source>
        <dbReference type="EMBL" id="NVP02355.1"/>
    </source>
</evidence>
<evidence type="ECO:0008006" key="4">
    <source>
        <dbReference type="Google" id="ProtNLM"/>
    </source>
</evidence>
<gene>
    <name evidence="2" type="ORF">HWA77_19240</name>
</gene>
<evidence type="ECO:0000256" key="1">
    <source>
        <dbReference type="SAM" id="SignalP"/>
    </source>
</evidence>
<feature type="signal peptide" evidence="1">
    <location>
        <begin position="1"/>
        <end position="18"/>
    </location>
</feature>
<feature type="chain" id="PRO_5032478501" description="Molecular chaperone" evidence="1">
    <location>
        <begin position="19"/>
        <end position="241"/>
    </location>
</feature>
<proteinExistence type="predicted"/>
<comment type="caution">
    <text evidence="2">The sequence shown here is derived from an EMBL/GenBank/DDBJ whole genome shotgun (WGS) entry which is preliminary data.</text>
</comment>
<organism evidence="2 3">
    <name type="scientific">Photobacterium damselae subsp. damselae</name>
    <name type="common">Listonella damsela</name>
    <dbReference type="NCBI Taxonomy" id="85581"/>
    <lineage>
        <taxon>Bacteria</taxon>
        <taxon>Pseudomonadati</taxon>
        <taxon>Pseudomonadota</taxon>
        <taxon>Gammaproteobacteria</taxon>
        <taxon>Vibrionales</taxon>
        <taxon>Vibrionaceae</taxon>
        <taxon>Photobacterium</taxon>
    </lineage>
</organism>
<dbReference type="AlphaFoldDB" id="A0A850R1R0"/>
<dbReference type="EMBL" id="JABXOR010001217">
    <property type="protein sequence ID" value="NVP02355.1"/>
    <property type="molecule type" value="Genomic_DNA"/>
</dbReference>
<dbReference type="Gene3D" id="2.60.40.10">
    <property type="entry name" value="Immunoglobulins"/>
    <property type="match status" value="1"/>
</dbReference>
<keyword evidence="1" id="KW-0732">Signal</keyword>
<name>A0A850R1R0_PHODD</name>
<sequence>MKKLVLGCILLGSTGLNAMALDTMLKVADKNGQGAYVVTNNELDPVFVNVNLAKIKIKQGDVVKDYYTKDNLLSWEASVTQNKFIVKPGMKKIIGIRALCADSCDENHDSIFAAQFTPTPYKKKGKEEKGVSISYGYESIFIIPAKNKKISYTIKKNKSLVRLKNDSNTTLKVFFNQCSAMFKSDCSIKSVLLPGRVRTIKLPKNAQKGNINTIVTSIDDDFYRKEVLGDENELHFSKKIN</sequence>
<dbReference type="Proteomes" id="UP000533429">
    <property type="component" value="Unassembled WGS sequence"/>
</dbReference>
<protein>
    <recommendedName>
        <fullName evidence="4">Molecular chaperone</fullName>
    </recommendedName>
</protein>